<keyword evidence="1" id="KW-1133">Transmembrane helix</keyword>
<feature type="transmembrane region" description="Helical" evidence="1">
    <location>
        <begin position="12"/>
        <end position="30"/>
    </location>
</feature>
<name>A0A3M7R8N0_BRAPC</name>
<keyword evidence="1" id="KW-0472">Membrane</keyword>
<keyword evidence="1" id="KW-0812">Transmembrane</keyword>
<dbReference type="OrthoDB" id="10469149at2759"/>
<accession>A0A3M7R8N0</accession>
<keyword evidence="3" id="KW-1185">Reference proteome</keyword>
<dbReference type="EMBL" id="REGN01003972">
    <property type="protein sequence ID" value="RNA19819.1"/>
    <property type="molecule type" value="Genomic_DNA"/>
</dbReference>
<reference evidence="2 3" key="1">
    <citation type="journal article" date="2018" name="Sci. Rep.">
        <title>Genomic signatures of local adaptation to the degree of environmental predictability in rotifers.</title>
        <authorList>
            <person name="Franch-Gras L."/>
            <person name="Hahn C."/>
            <person name="Garcia-Roger E.M."/>
            <person name="Carmona M.J."/>
            <person name="Serra M."/>
            <person name="Gomez A."/>
        </authorList>
    </citation>
    <scope>NUCLEOTIDE SEQUENCE [LARGE SCALE GENOMIC DNA]</scope>
    <source>
        <strain evidence="2">HYR1</strain>
    </source>
</reference>
<organism evidence="2 3">
    <name type="scientific">Brachionus plicatilis</name>
    <name type="common">Marine rotifer</name>
    <name type="synonym">Brachionus muelleri</name>
    <dbReference type="NCBI Taxonomy" id="10195"/>
    <lineage>
        <taxon>Eukaryota</taxon>
        <taxon>Metazoa</taxon>
        <taxon>Spiralia</taxon>
        <taxon>Gnathifera</taxon>
        <taxon>Rotifera</taxon>
        <taxon>Eurotatoria</taxon>
        <taxon>Monogononta</taxon>
        <taxon>Pseudotrocha</taxon>
        <taxon>Ploima</taxon>
        <taxon>Brachionidae</taxon>
        <taxon>Brachionus</taxon>
    </lineage>
</organism>
<dbReference type="Proteomes" id="UP000276133">
    <property type="component" value="Unassembled WGS sequence"/>
</dbReference>
<sequence>MKNIQNISFQHFLLIAFLICLTYGSCYIINQKRPFRSGDSATHETSRKKQNDTRQYSSYAFLMSSMNSSPTNNQNRYLDLMEFLKDFWNVSINEANKKMSQSRECETNLKKEDGKNWTCKVKYTRSDTKNSATQTNRDNLIPLFCVCSYAYDCSKKELFYFSYGYMLRLLRDNARKKINRGADFQCEKVLRRETNKSWKCSIRKNSPNANNDPNEEYLCDCILIETCTHQRIVDFYS</sequence>
<gene>
    <name evidence="2" type="ORF">BpHYR1_033412</name>
</gene>
<protein>
    <submittedName>
        <fullName evidence="2">Uncharacterized protein</fullName>
    </submittedName>
</protein>
<dbReference type="AlphaFoldDB" id="A0A3M7R8N0"/>
<proteinExistence type="predicted"/>
<evidence type="ECO:0000313" key="3">
    <source>
        <dbReference type="Proteomes" id="UP000276133"/>
    </source>
</evidence>
<evidence type="ECO:0000313" key="2">
    <source>
        <dbReference type="EMBL" id="RNA19819.1"/>
    </source>
</evidence>
<evidence type="ECO:0000256" key="1">
    <source>
        <dbReference type="SAM" id="Phobius"/>
    </source>
</evidence>
<comment type="caution">
    <text evidence="2">The sequence shown here is derived from an EMBL/GenBank/DDBJ whole genome shotgun (WGS) entry which is preliminary data.</text>
</comment>